<protein>
    <submittedName>
        <fullName evidence="2">Uncharacterized protein</fullName>
    </submittedName>
</protein>
<sequence length="39" mass="4219">MLDGAKAGDEQSGLGMRSAESSSCFEREFRTPQKAIPTE</sequence>
<proteinExistence type="predicted"/>
<evidence type="ECO:0000313" key="2">
    <source>
        <dbReference type="EMBL" id="CAA9233229.1"/>
    </source>
</evidence>
<evidence type="ECO:0000256" key="1">
    <source>
        <dbReference type="SAM" id="MobiDB-lite"/>
    </source>
</evidence>
<gene>
    <name evidence="2" type="ORF">AVDCRST_MAG92-1134</name>
</gene>
<feature type="region of interest" description="Disordered" evidence="1">
    <location>
        <begin position="1"/>
        <end position="39"/>
    </location>
</feature>
<name>A0A6J4HUE5_9CYAN</name>
<dbReference type="EMBL" id="CADCTM010000158">
    <property type="protein sequence ID" value="CAA9233229.1"/>
    <property type="molecule type" value="Genomic_DNA"/>
</dbReference>
<organism evidence="2">
    <name type="scientific">uncultured Coleofasciculus sp</name>
    <dbReference type="NCBI Taxonomy" id="1267456"/>
    <lineage>
        <taxon>Bacteria</taxon>
        <taxon>Bacillati</taxon>
        <taxon>Cyanobacteriota</taxon>
        <taxon>Cyanophyceae</taxon>
        <taxon>Coleofasciculales</taxon>
        <taxon>Coleofasciculaceae</taxon>
        <taxon>Coleofasciculus</taxon>
        <taxon>environmental samples</taxon>
    </lineage>
</organism>
<accession>A0A6J4HUE5</accession>
<dbReference type="AlphaFoldDB" id="A0A6J4HUE5"/>
<reference evidence="2" key="1">
    <citation type="submission" date="2020-02" db="EMBL/GenBank/DDBJ databases">
        <authorList>
            <person name="Meier V. D."/>
        </authorList>
    </citation>
    <scope>NUCLEOTIDE SEQUENCE</scope>
    <source>
        <strain evidence="2">AVDCRST_MAG92</strain>
    </source>
</reference>